<protein>
    <submittedName>
        <fullName evidence="2">Uncharacterized protein</fullName>
    </submittedName>
</protein>
<keyword evidence="1" id="KW-1133">Transmembrane helix</keyword>
<comment type="caution">
    <text evidence="2">The sequence shown here is derived from an EMBL/GenBank/DDBJ whole genome shotgun (WGS) entry which is preliminary data.</text>
</comment>
<evidence type="ECO:0000313" key="3">
    <source>
        <dbReference type="Proteomes" id="UP000232101"/>
    </source>
</evidence>
<evidence type="ECO:0000256" key="1">
    <source>
        <dbReference type="SAM" id="Phobius"/>
    </source>
</evidence>
<evidence type="ECO:0000313" key="2">
    <source>
        <dbReference type="EMBL" id="PJO44879.1"/>
    </source>
</evidence>
<feature type="transmembrane region" description="Helical" evidence="1">
    <location>
        <begin position="7"/>
        <end position="35"/>
    </location>
</feature>
<keyword evidence="1" id="KW-0812">Transmembrane</keyword>
<gene>
    <name evidence="2" type="ORF">CWD94_04120</name>
</gene>
<reference evidence="2 3" key="1">
    <citation type="submission" date="2017-11" db="EMBL/GenBank/DDBJ databases">
        <title>Bacterial isolate from king chilli rhizosphere.</title>
        <authorList>
            <person name="Takhelmayum P."/>
            <person name="Sarangthem I."/>
        </authorList>
    </citation>
    <scope>NUCLEOTIDE SEQUENCE [LARGE SCALE GENOMIC DNA]</scope>
    <source>
        <strain evidence="3">t26</strain>
    </source>
</reference>
<name>A0A2M9Q9Z1_9BACI</name>
<feature type="transmembrane region" description="Helical" evidence="1">
    <location>
        <begin position="41"/>
        <end position="62"/>
    </location>
</feature>
<accession>A0A2M9Q9Z1</accession>
<keyword evidence="1" id="KW-0472">Membrane</keyword>
<organism evidence="2 3">
    <name type="scientific">Lysinibacillus xylanilyticus</name>
    <dbReference type="NCBI Taxonomy" id="582475"/>
    <lineage>
        <taxon>Bacteria</taxon>
        <taxon>Bacillati</taxon>
        <taxon>Bacillota</taxon>
        <taxon>Bacilli</taxon>
        <taxon>Bacillales</taxon>
        <taxon>Bacillaceae</taxon>
        <taxon>Lysinibacillus</taxon>
    </lineage>
</organism>
<dbReference type="Proteomes" id="UP000232101">
    <property type="component" value="Unassembled WGS sequence"/>
</dbReference>
<dbReference type="EMBL" id="PHQY01000322">
    <property type="protein sequence ID" value="PJO44879.1"/>
    <property type="molecule type" value="Genomic_DNA"/>
</dbReference>
<dbReference type="AlphaFoldDB" id="A0A2M9Q9Z1"/>
<sequence length="83" mass="9091">MNNNKLSVLVLGLLVVIVYIALKAVVILSVIIFLLSQLISITSVGVIGSIIISLILALVMNFKFEDKIFSKLNNIFLDKSNSK</sequence>
<proteinExistence type="predicted"/>